<dbReference type="EMBL" id="CAJVPW010004432">
    <property type="protein sequence ID" value="CAG8540550.1"/>
    <property type="molecule type" value="Genomic_DNA"/>
</dbReference>
<gene>
    <name evidence="1" type="ORF">SPELUC_LOCUS4785</name>
</gene>
<evidence type="ECO:0000313" key="2">
    <source>
        <dbReference type="Proteomes" id="UP000789366"/>
    </source>
</evidence>
<name>A0ACA9LN91_9GLOM</name>
<evidence type="ECO:0000313" key="1">
    <source>
        <dbReference type="EMBL" id="CAG8540550.1"/>
    </source>
</evidence>
<organism evidence="1 2">
    <name type="scientific">Cetraspora pellucida</name>
    <dbReference type="NCBI Taxonomy" id="1433469"/>
    <lineage>
        <taxon>Eukaryota</taxon>
        <taxon>Fungi</taxon>
        <taxon>Fungi incertae sedis</taxon>
        <taxon>Mucoromycota</taxon>
        <taxon>Glomeromycotina</taxon>
        <taxon>Glomeromycetes</taxon>
        <taxon>Diversisporales</taxon>
        <taxon>Gigasporaceae</taxon>
        <taxon>Cetraspora</taxon>
    </lineage>
</organism>
<protein>
    <submittedName>
        <fullName evidence="1">2171_t:CDS:1</fullName>
    </submittedName>
</protein>
<keyword evidence="2" id="KW-1185">Reference proteome</keyword>
<feature type="non-terminal residue" evidence="1">
    <location>
        <position position="303"/>
    </location>
</feature>
<proteinExistence type="predicted"/>
<reference evidence="1" key="1">
    <citation type="submission" date="2021-06" db="EMBL/GenBank/DDBJ databases">
        <authorList>
            <person name="Kallberg Y."/>
            <person name="Tangrot J."/>
            <person name="Rosling A."/>
        </authorList>
    </citation>
    <scope>NUCLEOTIDE SEQUENCE</scope>
    <source>
        <strain evidence="1">28 12/20/2015</strain>
    </source>
</reference>
<comment type="caution">
    <text evidence="1">The sequence shown here is derived from an EMBL/GenBank/DDBJ whole genome shotgun (WGS) entry which is preliminary data.</text>
</comment>
<feature type="non-terminal residue" evidence="1">
    <location>
        <position position="1"/>
    </location>
</feature>
<sequence>MRCKNCKIDKLSEEFPFGTISPTCEHITSWCLKCLVNYLKETQHQCPICKAELSEQEINEYYLLWDNANFKIDFEERSQTHIELYEQNNIKSGIFYVHEVADNTLTSYGICSNSHIQLIVVLYSMSKKDTLKNLVFDLHWGFPLSKIDYLDGSCLIYEGDKLWKIYDYENKVYADISYISHSGDILDKKNATGHHKIKVNLNQLPPSVTQLYLILSSYNSPTIKHFRNPSFKLYDEARTNKQLCKYNIHKADKSQAVIMCLINRSRDGKWKVIEVGSLSQGNARNYSPIMENIKDLIAIEVKN</sequence>
<accession>A0ACA9LN91</accession>
<dbReference type="Proteomes" id="UP000789366">
    <property type="component" value="Unassembled WGS sequence"/>
</dbReference>